<feature type="chain" id="PRO_5045334543" description="Cohesin domain-containing protein" evidence="1">
    <location>
        <begin position="20"/>
        <end position="221"/>
    </location>
</feature>
<protein>
    <recommendedName>
        <fullName evidence="4">Cohesin domain-containing protein</fullName>
    </recommendedName>
</protein>
<evidence type="ECO:0008006" key="4">
    <source>
        <dbReference type="Google" id="ProtNLM"/>
    </source>
</evidence>
<dbReference type="RefSeq" id="WP_346242805.1">
    <property type="nucleotide sequence ID" value="NZ_JAZHYP010000009.1"/>
</dbReference>
<evidence type="ECO:0000313" key="3">
    <source>
        <dbReference type="Proteomes" id="UP001416393"/>
    </source>
</evidence>
<comment type="caution">
    <text evidence="2">The sequence shown here is derived from an EMBL/GenBank/DDBJ whole genome shotgun (WGS) entry which is preliminary data.</text>
</comment>
<name>A0ABV0AFK5_9FLAO</name>
<feature type="signal peptide" evidence="1">
    <location>
        <begin position="1"/>
        <end position="19"/>
    </location>
</feature>
<sequence>MKKILSILILILLSASVFSQTEGISYQAVILNPNEQQLPGVNAQGNILVNSPIAVQFSILNEANVEEFQEYHNTVTDAYGMINLLIGSGNLTSSRMFSDVNWNGTEKTLKVEIDFSGTGNNFIVLSEQKLTYMSHPASTETLQLISDNTTLILEEEIRAKNAEAALQTELDATQTGAGLNADGTYTANASANYISGSTSLQDADNALDTQSKTNSDAIAAE</sequence>
<dbReference type="Proteomes" id="UP001416393">
    <property type="component" value="Unassembled WGS sequence"/>
</dbReference>
<gene>
    <name evidence="2" type="ORF">VP395_14805</name>
</gene>
<proteinExistence type="predicted"/>
<dbReference type="EMBL" id="JAZHYP010000009">
    <property type="protein sequence ID" value="MEN3325007.1"/>
    <property type="molecule type" value="Genomic_DNA"/>
</dbReference>
<keyword evidence="1" id="KW-0732">Signal</keyword>
<evidence type="ECO:0000313" key="2">
    <source>
        <dbReference type="EMBL" id="MEN3325007.1"/>
    </source>
</evidence>
<reference evidence="2 3" key="1">
    <citation type="submission" date="2024-01" db="EMBL/GenBank/DDBJ databases">
        <title>Mariniflexile litorale sp. nov., isolated from the shallow sediments of the Sea of Japan.</title>
        <authorList>
            <person name="Romanenko L."/>
            <person name="Bystritskaya E."/>
            <person name="Isaeva M."/>
        </authorList>
    </citation>
    <scope>NUCLEOTIDE SEQUENCE [LARGE SCALE GENOMIC DNA]</scope>
    <source>
        <strain evidence="2 3">KCTC 32427</strain>
    </source>
</reference>
<evidence type="ECO:0000256" key="1">
    <source>
        <dbReference type="SAM" id="SignalP"/>
    </source>
</evidence>
<accession>A0ABV0AFK5</accession>
<feature type="non-terminal residue" evidence="2">
    <location>
        <position position="221"/>
    </location>
</feature>
<keyword evidence="3" id="KW-1185">Reference proteome</keyword>
<organism evidence="2 3">
    <name type="scientific">Mariniflexile soesokkakense</name>
    <dbReference type="NCBI Taxonomy" id="1343160"/>
    <lineage>
        <taxon>Bacteria</taxon>
        <taxon>Pseudomonadati</taxon>
        <taxon>Bacteroidota</taxon>
        <taxon>Flavobacteriia</taxon>
        <taxon>Flavobacteriales</taxon>
        <taxon>Flavobacteriaceae</taxon>
        <taxon>Mariniflexile</taxon>
    </lineage>
</organism>